<keyword evidence="2" id="KW-0732">Signal</keyword>
<dbReference type="AlphaFoldDB" id="G8NY74"/>
<reference evidence="3 4" key="1">
    <citation type="submission" date="2011-11" db="EMBL/GenBank/DDBJ databases">
        <title>Complete sequence of Granulicella mallensis MP5ACTX8.</title>
        <authorList>
            <consortium name="US DOE Joint Genome Institute"/>
            <person name="Lucas S."/>
            <person name="Copeland A."/>
            <person name="Lapidus A."/>
            <person name="Cheng J.-F."/>
            <person name="Goodwin L."/>
            <person name="Pitluck S."/>
            <person name="Peters L."/>
            <person name="Lu M."/>
            <person name="Detter J.C."/>
            <person name="Han C."/>
            <person name="Tapia R."/>
            <person name="Land M."/>
            <person name="Hauser L."/>
            <person name="Kyrpides N."/>
            <person name="Ivanova N."/>
            <person name="Mikhailova N."/>
            <person name="Pagani I."/>
            <person name="Rawat S."/>
            <person name="Mannisto M."/>
            <person name="Haggblom M."/>
            <person name="Woyke T."/>
        </authorList>
    </citation>
    <scope>NUCLEOTIDE SEQUENCE [LARGE SCALE GENOMIC DNA]</scope>
    <source>
        <strain evidence="4">ATCC BAA-1857 / DSM 23137 / MP5ACTX8</strain>
    </source>
</reference>
<evidence type="ECO:0008006" key="5">
    <source>
        <dbReference type="Google" id="ProtNLM"/>
    </source>
</evidence>
<dbReference type="Pfam" id="PF12543">
    <property type="entry name" value="DUF3738"/>
    <property type="match status" value="1"/>
</dbReference>
<dbReference type="Proteomes" id="UP000007113">
    <property type="component" value="Chromosome"/>
</dbReference>
<feature type="region of interest" description="Disordered" evidence="1">
    <location>
        <begin position="119"/>
        <end position="139"/>
    </location>
</feature>
<dbReference type="STRING" id="682795.AciX8_2431"/>
<accession>G8NY74</accession>
<dbReference type="OrthoDB" id="117638at2"/>
<dbReference type="InterPro" id="IPR017801">
    <property type="entry name" value="DUF3738"/>
</dbReference>
<dbReference type="KEGG" id="gma:AciX8_2431"/>
<organism evidence="3 4">
    <name type="scientific">Granulicella mallensis (strain ATCC BAA-1857 / DSM 23137 / MP5ACTX8)</name>
    <dbReference type="NCBI Taxonomy" id="682795"/>
    <lineage>
        <taxon>Bacteria</taxon>
        <taxon>Pseudomonadati</taxon>
        <taxon>Acidobacteriota</taxon>
        <taxon>Terriglobia</taxon>
        <taxon>Terriglobales</taxon>
        <taxon>Acidobacteriaceae</taxon>
        <taxon>Granulicella</taxon>
    </lineage>
</organism>
<feature type="chain" id="PRO_5003512484" description="Lipoprotein" evidence="2">
    <location>
        <begin position="29"/>
        <end position="285"/>
    </location>
</feature>
<evidence type="ECO:0000313" key="3">
    <source>
        <dbReference type="EMBL" id="AEU36748.1"/>
    </source>
</evidence>
<protein>
    <recommendedName>
        <fullName evidence="5">Lipoprotein</fullName>
    </recommendedName>
</protein>
<proteinExistence type="predicted"/>
<feature type="signal peptide" evidence="2">
    <location>
        <begin position="1"/>
        <end position="28"/>
    </location>
</feature>
<evidence type="ECO:0000256" key="1">
    <source>
        <dbReference type="SAM" id="MobiDB-lite"/>
    </source>
</evidence>
<name>G8NY74_GRAMM</name>
<dbReference type="EMBL" id="CP003130">
    <property type="protein sequence ID" value="AEU36748.1"/>
    <property type="molecule type" value="Genomic_DNA"/>
</dbReference>
<dbReference type="eggNOG" id="COG4219">
    <property type="taxonomic scope" value="Bacteria"/>
</dbReference>
<evidence type="ECO:0000256" key="2">
    <source>
        <dbReference type="SAM" id="SignalP"/>
    </source>
</evidence>
<evidence type="ECO:0000313" key="4">
    <source>
        <dbReference type="Proteomes" id="UP000007113"/>
    </source>
</evidence>
<keyword evidence="4" id="KW-1185">Reference proteome</keyword>
<dbReference type="HOGENOM" id="CLU_079080_0_0_0"/>
<sequence precursor="true">MAKCIAYRCGGFLLCFAMVACGSSTALHGQTSTSPKITGSQTEAGSAQMPAFEVSTIKPHDFNHGGMLGFISYPGGRVFVGAANLKMLLYFAFDLQSFQISGVPAWADKNRYDIEALPPASSESRTAVQPPMKATPSDEQRKMLQNLLVERFGLKFHRETKEGPVYLLLRGKGQLRLEAPAHPEGDSRGGVIMMQGGIADGSAFGLNISMPFLARQLSSNLDLPVLDRTGLPGLYDFQLEPDDPTNHDMTAAIVDAMNRLGLKLKAAKGPVETIVIDSVTEPTEN</sequence>
<dbReference type="NCBIfam" id="TIGR03435">
    <property type="entry name" value="Soli_TIGR03435"/>
    <property type="match status" value="1"/>
</dbReference>
<gene>
    <name evidence="3" type="ordered locus">AciX8_2431</name>
</gene>
<dbReference type="PROSITE" id="PS51257">
    <property type="entry name" value="PROKAR_LIPOPROTEIN"/>
    <property type="match status" value="1"/>
</dbReference>